<feature type="region of interest" description="Disordered" evidence="1">
    <location>
        <begin position="62"/>
        <end position="89"/>
    </location>
</feature>
<reference evidence="2 3" key="1">
    <citation type="submission" date="2024-03" db="EMBL/GenBank/DDBJ databases">
        <title>Complete genome of BD2.</title>
        <authorList>
            <person name="Cao G."/>
        </authorList>
    </citation>
    <scope>NUCLEOTIDE SEQUENCE [LARGE SCALE GENOMIC DNA]</scope>
    <source>
        <strain evidence="2 3">BD2</strain>
    </source>
</reference>
<accession>A0ABZ2RFN6</accession>
<name>A0ABZ2RFN6_ECTME</name>
<gene>
    <name evidence="2" type="ORF">WG219_20160</name>
</gene>
<proteinExistence type="predicted"/>
<evidence type="ECO:0000313" key="2">
    <source>
        <dbReference type="EMBL" id="WXL25583.1"/>
    </source>
</evidence>
<keyword evidence="3" id="KW-1185">Reference proteome</keyword>
<evidence type="ECO:0000256" key="1">
    <source>
        <dbReference type="SAM" id="MobiDB-lite"/>
    </source>
</evidence>
<evidence type="ECO:0000313" key="3">
    <source>
        <dbReference type="Proteomes" id="UP001476583"/>
    </source>
</evidence>
<dbReference type="EMBL" id="CP148074">
    <property type="protein sequence ID" value="WXL25583.1"/>
    <property type="molecule type" value="Genomic_DNA"/>
</dbReference>
<sequence length="332" mass="36421">MRKQLGQSMTEYLVVLGVTGAALLAATTDVTELFDNVQDSYHTQSSEMNKVQLYGNPKFQTSTAIRDEGDGDDGDRSPETPVDIPPPDYPPVITTVFDASGQAVGKLDRNNRLIDENGKEIAWCRPITTPGPNYGQCEFVDTETGEVIDGYSTGSEWADDDGNPLQLLALSRGNAVVGFAYLYNDNYYDAVSRKRLDPQPTNLTAVQTRPVISLDGNGKPFISGREANGFIYTESSVQTDTQDFSKTKTIEGELVTVIFENSQLPISEPKKYKPCVVTENNWSTGMNSSLLNTFGLGDQLFLQPSSYVDTSSADCRTSKTVVLKTDGNWELR</sequence>
<organism evidence="2 3">
    <name type="scientific">Ectopseudomonas mendocina</name>
    <name type="common">Pseudomonas mendocina</name>
    <dbReference type="NCBI Taxonomy" id="300"/>
    <lineage>
        <taxon>Bacteria</taxon>
        <taxon>Pseudomonadati</taxon>
        <taxon>Pseudomonadota</taxon>
        <taxon>Gammaproteobacteria</taxon>
        <taxon>Pseudomonadales</taxon>
        <taxon>Pseudomonadaceae</taxon>
        <taxon>Ectopseudomonas</taxon>
    </lineage>
</organism>
<protein>
    <submittedName>
        <fullName evidence="2">Uncharacterized protein</fullName>
    </submittedName>
</protein>
<dbReference type="Proteomes" id="UP001476583">
    <property type="component" value="Chromosome"/>
</dbReference>